<dbReference type="RefSeq" id="WP_097441742.1">
    <property type="nucleotide sequence ID" value="NZ_NBWU01000001.1"/>
</dbReference>
<dbReference type="OrthoDB" id="9767214at2"/>
<evidence type="ECO:0000256" key="1">
    <source>
        <dbReference type="SAM" id="SignalP"/>
    </source>
</evidence>
<dbReference type="GO" id="GO:0004181">
    <property type="term" value="F:metallocarboxypeptidase activity"/>
    <property type="evidence" value="ECO:0007669"/>
    <property type="project" value="InterPro"/>
</dbReference>
<keyword evidence="1" id="KW-0732">Signal</keyword>
<gene>
    <name evidence="3" type="ORF">B7P33_02665</name>
</gene>
<dbReference type="InterPro" id="IPR000834">
    <property type="entry name" value="Peptidase_M14"/>
</dbReference>
<sequence>MRTFLLLLFIPVSLFAQSSNIYWGNAIPENWNGDWPNDLRTACEKSGFTHTATHNDIMDYLSELPRKSELVSTSTLFVSDRGLASQLLIMANPRISSAQEAKASGKPVIYLQGGIHPGEPEGKEALLMVIRDILFGEKKHLLDNLIILVNPNFNVDGNETRVITNGDLKLMGTRRNAAGYDVNRDALKLQTKNMQGAVSKLFAQWDPILIYDTHRMEETQHGYAIAHGGSNVPTAHAAPRDYVTYNIFPALVDIARKDYQIEVGMHCGLDDTWPPKVFSHDNSIWSTEGKFMVSGYGLRNRMAIITETPERASFEKAVYAQYAYTQALLTYCHTHGQEMKALCEKTDAEVVAQIKNHASSGQLTNFTSGKYVSDGALKIPAYRDTKKKFVPGSSVQVYDRPDTPEWVTVDLVTKPIGTHSAKVPNAYLLPESLKPIVDKLKMHGVQVSQLEKAVKVNGERYRVDRMEKRPMGFAKYPMTTLLGDFEQAKQQNYPAGTYLVSLEQPLANLIFYCLEPQVRDGLMGWQLMDDQLQALEQKGSPFYYPVFKVFGEVN</sequence>
<accession>A0A2A4GE10</accession>
<keyword evidence="4" id="KW-1185">Reference proteome</keyword>
<dbReference type="SMART" id="SM00631">
    <property type="entry name" value="Zn_pept"/>
    <property type="match status" value="1"/>
</dbReference>
<dbReference type="SUPFAM" id="SSF53187">
    <property type="entry name" value="Zn-dependent exopeptidases"/>
    <property type="match status" value="1"/>
</dbReference>
<feature type="chain" id="PRO_5013399772" description="Peptidase M14 domain-containing protein" evidence="1">
    <location>
        <begin position="17"/>
        <end position="554"/>
    </location>
</feature>
<dbReference type="GO" id="GO:0006508">
    <property type="term" value="P:proteolysis"/>
    <property type="evidence" value="ECO:0007669"/>
    <property type="project" value="InterPro"/>
</dbReference>
<dbReference type="Proteomes" id="UP000219559">
    <property type="component" value="Unassembled WGS sequence"/>
</dbReference>
<dbReference type="Gene3D" id="3.40.630.10">
    <property type="entry name" value="Zn peptidases"/>
    <property type="match status" value="1"/>
</dbReference>
<dbReference type="Pfam" id="PF00246">
    <property type="entry name" value="Peptidase_M14"/>
    <property type="match status" value="1"/>
</dbReference>
<proteinExistence type="predicted"/>
<dbReference type="EMBL" id="NBWU01000001">
    <property type="protein sequence ID" value="PCE66220.1"/>
    <property type="molecule type" value="Genomic_DNA"/>
</dbReference>
<organism evidence="3 4">
    <name type="scientific">Sediminicola luteus</name>
    <dbReference type="NCBI Taxonomy" id="319238"/>
    <lineage>
        <taxon>Bacteria</taxon>
        <taxon>Pseudomonadati</taxon>
        <taxon>Bacteroidota</taxon>
        <taxon>Flavobacteriia</taxon>
        <taxon>Flavobacteriales</taxon>
        <taxon>Flavobacteriaceae</taxon>
        <taxon>Sediminicola</taxon>
    </lineage>
</organism>
<feature type="signal peptide" evidence="1">
    <location>
        <begin position="1"/>
        <end position="16"/>
    </location>
</feature>
<comment type="caution">
    <text evidence="3">The sequence shown here is derived from an EMBL/GenBank/DDBJ whole genome shotgun (WGS) entry which is preliminary data.</text>
</comment>
<evidence type="ECO:0000313" key="4">
    <source>
        <dbReference type="Proteomes" id="UP000219559"/>
    </source>
</evidence>
<reference evidence="3 4" key="1">
    <citation type="submission" date="2017-04" db="EMBL/GenBank/DDBJ databases">
        <title>A new member of the family Flavobacteriaceae isolated from ascidians.</title>
        <authorList>
            <person name="Chen L."/>
        </authorList>
    </citation>
    <scope>NUCLEOTIDE SEQUENCE [LARGE SCALE GENOMIC DNA]</scope>
    <source>
        <strain evidence="3 4">HQA918</strain>
    </source>
</reference>
<dbReference type="GO" id="GO:0008270">
    <property type="term" value="F:zinc ion binding"/>
    <property type="evidence" value="ECO:0007669"/>
    <property type="project" value="InterPro"/>
</dbReference>
<feature type="domain" description="Peptidase M14" evidence="2">
    <location>
        <begin position="53"/>
        <end position="321"/>
    </location>
</feature>
<name>A0A2A4GE10_9FLAO</name>
<dbReference type="AlphaFoldDB" id="A0A2A4GE10"/>
<evidence type="ECO:0000313" key="3">
    <source>
        <dbReference type="EMBL" id="PCE66220.1"/>
    </source>
</evidence>
<evidence type="ECO:0000259" key="2">
    <source>
        <dbReference type="SMART" id="SM00631"/>
    </source>
</evidence>
<protein>
    <recommendedName>
        <fullName evidence="2">Peptidase M14 domain-containing protein</fullName>
    </recommendedName>
</protein>
<dbReference type="CDD" id="cd06241">
    <property type="entry name" value="M14-like"/>
    <property type="match status" value="1"/>
</dbReference>